<keyword evidence="7 8" id="KW-0472">Membrane</keyword>
<keyword evidence="3" id="KW-0813">Transport</keyword>
<keyword evidence="6 8" id="KW-1133">Transmembrane helix</keyword>
<feature type="transmembrane region" description="Helical" evidence="8">
    <location>
        <begin position="309"/>
        <end position="328"/>
    </location>
</feature>
<dbReference type="PANTHER" id="PTHR30472">
    <property type="entry name" value="FERRIC ENTEROBACTIN TRANSPORT SYSTEM PERMEASE PROTEIN"/>
    <property type="match status" value="1"/>
</dbReference>
<evidence type="ECO:0000256" key="7">
    <source>
        <dbReference type="ARBA" id="ARBA00023136"/>
    </source>
</evidence>
<keyword evidence="10" id="KW-1185">Reference proteome</keyword>
<name>A0A8J7FH63_9GAMM</name>
<evidence type="ECO:0000256" key="4">
    <source>
        <dbReference type="ARBA" id="ARBA00022475"/>
    </source>
</evidence>
<sequence>MMPAGALHPRTLLIVLLAATPLVIWLALQTGELVMSPADLWTPDSLAHQVFVELRLPRLCLTLLAGALLGVTGAAVQAMFRNPLADPSLIGVSAGAGFAAVAMLVLGDAVVSQMGAVALPLSAFVGGLLATGLVFRIGRGVDGVSVTTMLLVGIAINAIAASGISALKYFSDAFTLRQVVFWLMGGLQHQGWQAVWTLMLIALPVLVGLFSQGRILNLLLLGERQAALLGVSVVRCHRILILLSALGVGAVVAVGGMIGFVGLVVPHLVRLLIGPDNRYLLPLAALLGALFLTLADIVARVIISPAEMPLGVVTALVGGPFFLMMIVYRRRGA</sequence>
<feature type="transmembrane region" description="Helical" evidence="8">
    <location>
        <begin position="56"/>
        <end position="76"/>
    </location>
</feature>
<evidence type="ECO:0000256" key="3">
    <source>
        <dbReference type="ARBA" id="ARBA00022448"/>
    </source>
</evidence>
<dbReference type="InterPro" id="IPR037294">
    <property type="entry name" value="ABC_BtuC-like"/>
</dbReference>
<dbReference type="FunFam" id="1.10.3470.10:FF:000001">
    <property type="entry name" value="Vitamin B12 ABC transporter permease BtuC"/>
    <property type="match status" value="1"/>
</dbReference>
<feature type="transmembrane region" description="Helical" evidence="8">
    <location>
        <begin position="117"/>
        <end position="137"/>
    </location>
</feature>
<evidence type="ECO:0000313" key="9">
    <source>
        <dbReference type="EMBL" id="MBE9399276.1"/>
    </source>
</evidence>
<dbReference type="InterPro" id="IPR000522">
    <property type="entry name" value="ABC_transptr_permease_BtuC"/>
</dbReference>
<feature type="transmembrane region" description="Helical" evidence="8">
    <location>
        <begin position="240"/>
        <end position="268"/>
    </location>
</feature>
<dbReference type="GO" id="GO:0005886">
    <property type="term" value="C:plasma membrane"/>
    <property type="evidence" value="ECO:0007669"/>
    <property type="project" value="UniProtKB-SubCell"/>
</dbReference>
<keyword evidence="4" id="KW-1003">Cell membrane</keyword>
<feature type="transmembrane region" description="Helical" evidence="8">
    <location>
        <begin position="280"/>
        <end position="303"/>
    </location>
</feature>
<reference evidence="9" key="1">
    <citation type="submission" date="2020-10" db="EMBL/GenBank/DDBJ databases">
        <title>Bacterium isolated from coastal waters sediment.</title>
        <authorList>
            <person name="Chen R.-J."/>
            <person name="Lu D.-C."/>
            <person name="Zhu K.-L."/>
            <person name="Du Z.-J."/>
        </authorList>
    </citation>
    <scope>NUCLEOTIDE SEQUENCE</scope>
    <source>
        <strain evidence="9">N1Y112</strain>
    </source>
</reference>
<dbReference type="CDD" id="cd06550">
    <property type="entry name" value="TM_ABC_iron-siderophores_like"/>
    <property type="match status" value="1"/>
</dbReference>
<evidence type="ECO:0000256" key="1">
    <source>
        <dbReference type="ARBA" id="ARBA00004651"/>
    </source>
</evidence>
<comment type="subcellular location">
    <subcellularLocation>
        <location evidence="1">Cell membrane</location>
        <topology evidence="1">Multi-pass membrane protein</topology>
    </subcellularLocation>
</comment>
<feature type="transmembrane region" description="Helical" evidence="8">
    <location>
        <begin position="191"/>
        <end position="210"/>
    </location>
</feature>
<organism evidence="9 10">
    <name type="scientific">Pontibacterium sinense</name>
    <dbReference type="NCBI Taxonomy" id="2781979"/>
    <lineage>
        <taxon>Bacteria</taxon>
        <taxon>Pseudomonadati</taxon>
        <taxon>Pseudomonadota</taxon>
        <taxon>Gammaproteobacteria</taxon>
        <taxon>Oceanospirillales</taxon>
        <taxon>Oceanospirillaceae</taxon>
        <taxon>Pontibacterium</taxon>
    </lineage>
</organism>
<dbReference type="RefSeq" id="WP_193954971.1">
    <property type="nucleotide sequence ID" value="NZ_JADEYS010000024.1"/>
</dbReference>
<dbReference type="EMBL" id="JADEYS010000024">
    <property type="protein sequence ID" value="MBE9399276.1"/>
    <property type="molecule type" value="Genomic_DNA"/>
</dbReference>
<evidence type="ECO:0000256" key="5">
    <source>
        <dbReference type="ARBA" id="ARBA00022692"/>
    </source>
</evidence>
<feature type="transmembrane region" description="Helical" evidence="8">
    <location>
        <begin position="12"/>
        <end position="36"/>
    </location>
</feature>
<dbReference type="SUPFAM" id="SSF81345">
    <property type="entry name" value="ABC transporter involved in vitamin B12 uptake, BtuC"/>
    <property type="match status" value="1"/>
</dbReference>
<evidence type="ECO:0000256" key="2">
    <source>
        <dbReference type="ARBA" id="ARBA00007935"/>
    </source>
</evidence>
<dbReference type="GO" id="GO:0033214">
    <property type="term" value="P:siderophore-iron import into cell"/>
    <property type="evidence" value="ECO:0007669"/>
    <property type="project" value="TreeGrafter"/>
</dbReference>
<dbReference type="GO" id="GO:0022857">
    <property type="term" value="F:transmembrane transporter activity"/>
    <property type="evidence" value="ECO:0007669"/>
    <property type="project" value="InterPro"/>
</dbReference>
<dbReference type="Pfam" id="PF01032">
    <property type="entry name" value="FecCD"/>
    <property type="match status" value="1"/>
</dbReference>
<comment type="similarity">
    <text evidence="2">Belongs to the binding-protein-dependent transport system permease family. FecCD subfamily.</text>
</comment>
<keyword evidence="5 8" id="KW-0812">Transmembrane</keyword>
<comment type="caution">
    <text evidence="9">The sequence shown here is derived from an EMBL/GenBank/DDBJ whole genome shotgun (WGS) entry which is preliminary data.</text>
</comment>
<proteinExistence type="inferred from homology"/>
<dbReference type="AlphaFoldDB" id="A0A8J7FH63"/>
<dbReference type="PANTHER" id="PTHR30472:SF25">
    <property type="entry name" value="ABC TRANSPORTER PERMEASE PROTEIN MJ0876-RELATED"/>
    <property type="match status" value="1"/>
</dbReference>
<feature type="transmembrane region" description="Helical" evidence="8">
    <location>
        <begin position="149"/>
        <end position="171"/>
    </location>
</feature>
<gene>
    <name evidence="9" type="ORF">IOQ59_18605</name>
</gene>
<feature type="transmembrane region" description="Helical" evidence="8">
    <location>
        <begin position="88"/>
        <end position="111"/>
    </location>
</feature>
<evidence type="ECO:0000256" key="8">
    <source>
        <dbReference type="SAM" id="Phobius"/>
    </source>
</evidence>
<dbReference type="Proteomes" id="UP000640333">
    <property type="component" value="Unassembled WGS sequence"/>
</dbReference>
<dbReference type="Gene3D" id="1.10.3470.10">
    <property type="entry name" value="ABC transporter involved in vitamin B12 uptake, BtuC"/>
    <property type="match status" value="1"/>
</dbReference>
<evidence type="ECO:0000313" key="10">
    <source>
        <dbReference type="Proteomes" id="UP000640333"/>
    </source>
</evidence>
<evidence type="ECO:0000256" key="6">
    <source>
        <dbReference type="ARBA" id="ARBA00022989"/>
    </source>
</evidence>
<protein>
    <submittedName>
        <fullName evidence="9">Iron ABC transporter permease</fullName>
    </submittedName>
</protein>
<accession>A0A8J7FH63</accession>